<dbReference type="SUPFAM" id="SSF56925">
    <property type="entry name" value="OMPA-like"/>
    <property type="match status" value="1"/>
</dbReference>
<accession>A0A9D9DXQ2</accession>
<dbReference type="Gene3D" id="2.40.160.20">
    <property type="match status" value="1"/>
</dbReference>
<name>A0A9D9DXQ2_9BACT</name>
<evidence type="ECO:0000256" key="1">
    <source>
        <dbReference type="SAM" id="SignalP"/>
    </source>
</evidence>
<feature type="signal peptide" evidence="1">
    <location>
        <begin position="1"/>
        <end position="21"/>
    </location>
</feature>
<protein>
    <submittedName>
        <fullName evidence="2">Outer membrane beta-barrel protein</fullName>
    </submittedName>
</protein>
<feature type="chain" id="PRO_5039637307" evidence="1">
    <location>
        <begin position="22"/>
        <end position="204"/>
    </location>
</feature>
<sequence length="204" mass="22943">MKKIFFGMLFLIGCMAMPAHAIGLKGGVNWDMSTALGKYAKFANIYSMRGGSVWVDFNVTKHWSIGIDAGFHQLYENKDRASFELAPGSIVTASTYNKLYDIPIMATLKYTVFARGIIHPYVGIGVGTVYTREEIIFLDMALREKSWNFGFAPTVGVQLTLGRRFPVGFNIFAKYGMSFNKYTYRGEDLNPYQYVNVGIGLLFQ</sequence>
<dbReference type="InterPro" id="IPR011250">
    <property type="entry name" value="OMP/PagP_B-barrel"/>
</dbReference>
<evidence type="ECO:0000313" key="2">
    <source>
        <dbReference type="EMBL" id="MBO8433229.1"/>
    </source>
</evidence>
<proteinExistence type="predicted"/>
<reference evidence="2" key="1">
    <citation type="submission" date="2020-10" db="EMBL/GenBank/DDBJ databases">
        <authorList>
            <person name="Gilroy R."/>
        </authorList>
    </citation>
    <scope>NUCLEOTIDE SEQUENCE</scope>
    <source>
        <strain evidence="2">2889</strain>
    </source>
</reference>
<dbReference type="EMBL" id="JADIMZ010000120">
    <property type="protein sequence ID" value="MBO8433229.1"/>
    <property type="molecule type" value="Genomic_DNA"/>
</dbReference>
<dbReference type="AlphaFoldDB" id="A0A9D9DXQ2"/>
<dbReference type="Proteomes" id="UP000823612">
    <property type="component" value="Unassembled WGS sequence"/>
</dbReference>
<keyword evidence="1" id="KW-0732">Signal</keyword>
<reference evidence="2" key="2">
    <citation type="journal article" date="2021" name="PeerJ">
        <title>Extensive microbial diversity within the chicken gut microbiome revealed by metagenomics and culture.</title>
        <authorList>
            <person name="Gilroy R."/>
            <person name="Ravi A."/>
            <person name="Getino M."/>
            <person name="Pursley I."/>
            <person name="Horton D.L."/>
            <person name="Alikhan N.F."/>
            <person name="Baker D."/>
            <person name="Gharbi K."/>
            <person name="Hall N."/>
            <person name="Watson M."/>
            <person name="Adriaenssens E.M."/>
            <person name="Foster-Nyarko E."/>
            <person name="Jarju S."/>
            <person name="Secka A."/>
            <person name="Antonio M."/>
            <person name="Oren A."/>
            <person name="Chaudhuri R.R."/>
            <person name="La Ragione R."/>
            <person name="Hildebrand F."/>
            <person name="Pallen M.J."/>
        </authorList>
    </citation>
    <scope>NUCLEOTIDE SEQUENCE</scope>
    <source>
        <strain evidence="2">2889</strain>
    </source>
</reference>
<gene>
    <name evidence="2" type="ORF">IAB08_08085</name>
</gene>
<evidence type="ECO:0000313" key="3">
    <source>
        <dbReference type="Proteomes" id="UP000823612"/>
    </source>
</evidence>
<comment type="caution">
    <text evidence="2">The sequence shown here is derived from an EMBL/GenBank/DDBJ whole genome shotgun (WGS) entry which is preliminary data.</text>
</comment>
<organism evidence="2 3">
    <name type="scientific">Candidatus Pullibacteroides excrementavium</name>
    <dbReference type="NCBI Taxonomy" id="2840905"/>
    <lineage>
        <taxon>Bacteria</taxon>
        <taxon>Pseudomonadati</taxon>
        <taxon>Bacteroidota</taxon>
        <taxon>Bacteroidia</taxon>
        <taxon>Bacteroidales</taxon>
        <taxon>Candidatus Pullibacteroides</taxon>
    </lineage>
</organism>